<gene>
    <name evidence="8" type="primary">selA</name>
    <name evidence="11" type="ORF">SAMN05660235_01607</name>
</gene>
<dbReference type="EMBL" id="FNBU01000010">
    <property type="protein sequence ID" value="SDF43659.1"/>
    <property type="molecule type" value="Genomic_DNA"/>
</dbReference>
<dbReference type="GO" id="GO:0001514">
    <property type="term" value="P:selenocysteine incorporation"/>
    <property type="evidence" value="ECO:0007669"/>
    <property type="project" value="UniProtKB-UniRule"/>
</dbReference>
<dbReference type="PANTHER" id="PTHR32328:SF0">
    <property type="entry name" value="L-SERYL-TRNA(SEC) SELENIUM TRANSFERASE"/>
    <property type="match status" value="1"/>
</dbReference>
<accession>A0A1G7L3S5</accession>
<reference evidence="12" key="1">
    <citation type="submission" date="2016-10" db="EMBL/GenBank/DDBJ databases">
        <authorList>
            <person name="Varghese N."/>
            <person name="Submissions S."/>
        </authorList>
    </citation>
    <scope>NUCLEOTIDE SEQUENCE [LARGE SCALE GENOMIC DNA]</scope>
    <source>
        <strain evidence="12">DSM 23256</strain>
    </source>
</reference>
<evidence type="ECO:0000313" key="11">
    <source>
        <dbReference type="EMBL" id="SDF43659.1"/>
    </source>
</evidence>
<dbReference type="EC" id="2.9.1.1" evidence="8"/>
<keyword evidence="12" id="KW-1185">Reference proteome</keyword>
<name>A0A1G7L3S5_9FIRM</name>
<organism evidence="11 12">
    <name type="scientific">Sporolituus thermophilus DSM 23256</name>
    <dbReference type="NCBI Taxonomy" id="1123285"/>
    <lineage>
        <taxon>Bacteria</taxon>
        <taxon>Bacillati</taxon>
        <taxon>Bacillota</taxon>
        <taxon>Negativicutes</taxon>
        <taxon>Selenomonadales</taxon>
        <taxon>Sporomusaceae</taxon>
        <taxon>Sporolituus</taxon>
    </lineage>
</organism>
<comment type="cofactor">
    <cofactor evidence="1 8 9">
        <name>pyridoxal 5'-phosphate</name>
        <dbReference type="ChEBI" id="CHEBI:597326"/>
    </cofactor>
</comment>
<dbReference type="GO" id="GO:0004125">
    <property type="term" value="F:L-seryl-tRNA(Sec) selenium transferase activity"/>
    <property type="evidence" value="ECO:0007669"/>
    <property type="project" value="UniProtKB-UniRule"/>
</dbReference>
<dbReference type="NCBIfam" id="TIGR00474">
    <property type="entry name" value="selA"/>
    <property type="match status" value="1"/>
</dbReference>
<dbReference type="InterPro" id="IPR015424">
    <property type="entry name" value="PyrdxlP-dep_Trfase"/>
</dbReference>
<protein>
    <recommendedName>
        <fullName evidence="8">L-seryl-tRNA(Sec) selenium transferase</fullName>
        <ecNumber evidence="8">2.9.1.1</ecNumber>
    </recommendedName>
    <alternativeName>
        <fullName evidence="8">Selenocysteine synthase</fullName>
        <shortName evidence="8">Sec synthase</shortName>
    </alternativeName>
    <alternativeName>
        <fullName evidence="8">Selenocysteinyl-tRNA(Sec) synthase</fullName>
    </alternativeName>
</protein>
<evidence type="ECO:0000313" key="12">
    <source>
        <dbReference type="Proteomes" id="UP000243333"/>
    </source>
</evidence>
<dbReference type="AlphaFoldDB" id="A0A1G7L3S5"/>
<dbReference type="Gene3D" id="3.40.640.10">
    <property type="entry name" value="Type I PLP-dependent aspartate aminotransferase-like (Major domain)"/>
    <property type="match status" value="1"/>
</dbReference>
<proteinExistence type="inferred from homology"/>
<feature type="modified residue" description="N6-(pyridoxal phosphate)lysine" evidence="8 9">
    <location>
        <position position="290"/>
    </location>
</feature>
<dbReference type="Pfam" id="PF12390">
    <property type="entry name" value="Se-cys_synth_N"/>
    <property type="match status" value="1"/>
</dbReference>
<evidence type="ECO:0000256" key="3">
    <source>
        <dbReference type="ARBA" id="ARBA00022679"/>
    </source>
</evidence>
<dbReference type="InterPro" id="IPR015421">
    <property type="entry name" value="PyrdxlP-dep_Trfase_major"/>
</dbReference>
<comment type="similarity">
    <text evidence="7 8">Belongs to the SelA family.</text>
</comment>
<evidence type="ECO:0000256" key="2">
    <source>
        <dbReference type="ARBA" id="ARBA00022490"/>
    </source>
</evidence>
<dbReference type="InterPro" id="IPR025862">
    <property type="entry name" value="SelA_trans_N_dom"/>
</dbReference>
<evidence type="ECO:0000256" key="4">
    <source>
        <dbReference type="ARBA" id="ARBA00022898"/>
    </source>
</evidence>
<dbReference type="GO" id="GO:0001717">
    <property type="term" value="P:conversion of seryl-tRNAsec to selenocys-tRNAsec"/>
    <property type="evidence" value="ECO:0007669"/>
    <property type="project" value="UniProtKB-UniRule"/>
</dbReference>
<dbReference type="Proteomes" id="UP000243333">
    <property type="component" value="Unassembled WGS sequence"/>
</dbReference>
<keyword evidence="3 8" id="KW-0808">Transferase</keyword>
<comment type="pathway">
    <text evidence="8">Aminoacyl-tRNA biosynthesis; selenocysteinyl-tRNA(Sec) biosynthesis; selenocysteinyl-tRNA(Sec) from L-seryl-tRNA(Sec) (bacterial route): step 1/1.</text>
</comment>
<dbReference type="PROSITE" id="PS50890">
    <property type="entry name" value="PUA"/>
    <property type="match status" value="1"/>
</dbReference>
<evidence type="ECO:0000256" key="1">
    <source>
        <dbReference type="ARBA" id="ARBA00001933"/>
    </source>
</evidence>
<comment type="function">
    <text evidence="8">Converts seryl-tRNA(Sec) to selenocysteinyl-tRNA(Sec) required for selenoprotein biosynthesis.</text>
</comment>
<feature type="domain" description="L-seryl-tRNA selenium transferase N-terminal" evidence="10">
    <location>
        <begin position="5"/>
        <end position="44"/>
    </location>
</feature>
<sequence>MQEKLKLIPAIDRLLGEMYKDPAVAEWPRDLVVTALREAAAQARQRLRAGEDCDISVSALIAAARAWLRQASGRSLRKVVNATGVVLHTNLGRAPLSARAAAAVREVMEGYCTLEYDLATGQRGTRYAHVVGRICALTGAEDALVVNNNAAAVLLVLSALAKGREVIVSRGQLVEIGGSFRIPEVMQQGGAILVEVGTTNKTHLADFANAITANTAAVLKVHTSNYRIVGFTAQPDTAELVKLAHSRGIPVIEDLGSGTLVPLAAGGWSEPTVRESIAAGVDIVTFSGDKLLGAGQAGIIAGRRRYIEIMKKHPLLRALRMDKLSLAALEGTLIDYTVGDPLRDVPVQRMLRLTQDELAQKAAALKERLTPLQAYGWRVDVTEISAQAGGGALPAVDLPGWGVAVRPQGISAVALERQLRQWCVPIIARIQDDQVVFDVRCLTDEDAGLICQACLELAKGAGQ</sequence>
<dbReference type="PANTHER" id="PTHR32328">
    <property type="entry name" value="L-SERYL-TRNA(SEC) SELENIUM TRANSFERASE"/>
    <property type="match status" value="1"/>
</dbReference>
<dbReference type="SUPFAM" id="SSF53383">
    <property type="entry name" value="PLP-dependent transferases"/>
    <property type="match status" value="1"/>
</dbReference>
<dbReference type="InterPro" id="IPR004534">
    <property type="entry name" value="SelA_trans"/>
</dbReference>
<keyword evidence="2 8" id="KW-0963">Cytoplasm</keyword>
<comment type="catalytic activity">
    <reaction evidence="8">
        <text>L-seryl-tRNA(Sec) + selenophosphate + H(+) = L-selenocysteinyl-tRNA(Sec) + phosphate</text>
        <dbReference type="Rhea" id="RHEA:22728"/>
        <dbReference type="Rhea" id="RHEA-COMP:9742"/>
        <dbReference type="Rhea" id="RHEA-COMP:9743"/>
        <dbReference type="ChEBI" id="CHEBI:15378"/>
        <dbReference type="ChEBI" id="CHEBI:16144"/>
        <dbReference type="ChEBI" id="CHEBI:43474"/>
        <dbReference type="ChEBI" id="CHEBI:78533"/>
        <dbReference type="ChEBI" id="CHEBI:78573"/>
        <dbReference type="EC" id="2.9.1.1"/>
    </reaction>
</comment>
<dbReference type="STRING" id="1123285.SAMN05660235_01607"/>
<keyword evidence="4 8" id="KW-0663">Pyridoxal phosphate</keyword>
<dbReference type="InterPro" id="IPR018319">
    <property type="entry name" value="SelA-like"/>
</dbReference>
<evidence type="ECO:0000256" key="7">
    <source>
        <dbReference type="ARBA" id="ARBA00044507"/>
    </source>
</evidence>
<evidence type="ECO:0000256" key="5">
    <source>
        <dbReference type="ARBA" id="ARBA00022917"/>
    </source>
</evidence>
<dbReference type="HAMAP" id="MF_00423">
    <property type="entry name" value="SelA"/>
    <property type="match status" value="1"/>
</dbReference>
<evidence type="ECO:0000256" key="8">
    <source>
        <dbReference type="HAMAP-Rule" id="MF_00423"/>
    </source>
</evidence>
<evidence type="ECO:0000256" key="9">
    <source>
        <dbReference type="PIRSR" id="PIRSR618319-50"/>
    </source>
</evidence>
<dbReference type="Gene3D" id="3.90.1150.180">
    <property type="match status" value="1"/>
</dbReference>
<dbReference type="GO" id="GO:0005737">
    <property type="term" value="C:cytoplasm"/>
    <property type="evidence" value="ECO:0007669"/>
    <property type="project" value="UniProtKB-SubCell"/>
</dbReference>
<keyword evidence="6 8" id="KW-0711">Selenium</keyword>
<keyword evidence="5 8" id="KW-0648">Protein biosynthesis</keyword>
<dbReference type="OrthoDB" id="9787096at2"/>
<evidence type="ECO:0000259" key="10">
    <source>
        <dbReference type="Pfam" id="PF12390"/>
    </source>
</evidence>
<dbReference type="RefSeq" id="WP_093689750.1">
    <property type="nucleotide sequence ID" value="NZ_FNBU01000010.1"/>
</dbReference>
<dbReference type="UniPathway" id="UPA00906">
    <property type="reaction ID" value="UER00896"/>
</dbReference>
<evidence type="ECO:0000256" key="6">
    <source>
        <dbReference type="ARBA" id="ARBA00023266"/>
    </source>
</evidence>
<dbReference type="Pfam" id="PF03841">
    <property type="entry name" value="SelA"/>
    <property type="match status" value="1"/>
</dbReference>
<comment type="subcellular location">
    <subcellularLocation>
        <location evidence="8">Cytoplasm</location>
    </subcellularLocation>
</comment>